<dbReference type="RefSeq" id="WP_235907985.1">
    <property type="nucleotide sequence ID" value="NZ_WBWF01000010.1"/>
</dbReference>
<sequence>MLEKSLNQRNVELIVADGEALYIIEQLIEETVLIPLPEPPLCSSGT</sequence>
<evidence type="ECO:0000313" key="2">
    <source>
        <dbReference type="Proteomes" id="UP000216363"/>
    </source>
</evidence>
<gene>
    <name evidence="1" type="ORF">CES86_3893</name>
</gene>
<accession>A0A256GGZ7</accession>
<comment type="caution">
    <text evidence="1">The sequence shown here is derived from an EMBL/GenBank/DDBJ whole genome shotgun (WGS) entry which is preliminary data.</text>
</comment>
<reference evidence="1 2" key="1">
    <citation type="submission" date="2017-07" db="EMBL/GenBank/DDBJ databases">
        <title>Draft genome of Ochrobactrum lupini type strain LUP21.</title>
        <authorList>
            <person name="Krzyzanowska D.M."/>
            <person name="Jafra S."/>
        </authorList>
    </citation>
    <scope>NUCLEOTIDE SEQUENCE [LARGE SCALE GENOMIC DNA]</scope>
    <source>
        <strain evidence="1 2">LUP21</strain>
    </source>
</reference>
<organism evidence="1 2">
    <name type="scientific">Brucella lupini</name>
    <dbReference type="NCBI Taxonomy" id="255457"/>
    <lineage>
        <taxon>Bacteria</taxon>
        <taxon>Pseudomonadati</taxon>
        <taxon>Pseudomonadota</taxon>
        <taxon>Alphaproteobacteria</taxon>
        <taxon>Hyphomicrobiales</taxon>
        <taxon>Brucellaceae</taxon>
        <taxon>Brucella/Ochrobactrum group</taxon>
        <taxon>Brucella</taxon>
    </lineage>
</organism>
<dbReference type="EMBL" id="NNRN01000055">
    <property type="protein sequence ID" value="OYR26425.1"/>
    <property type="molecule type" value="Genomic_DNA"/>
</dbReference>
<protein>
    <submittedName>
        <fullName evidence="1">Uncharacterized protein</fullName>
    </submittedName>
</protein>
<dbReference type="Proteomes" id="UP000216363">
    <property type="component" value="Unassembled WGS sequence"/>
</dbReference>
<name>A0A256GGZ7_9HYPH</name>
<evidence type="ECO:0000313" key="1">
    <source>
        <dbReference type="EMBL" id="OYR26425.1"/>
    </source>
</evidence>
<proteinExistence type="predicted"/>
<dbReference type="AlphaFoldDB" id="A0A256GGZ7"/>